<dbReference type="EMBL" id="NJET01000021">
    <property type="protein sequence ID" value="PHH65122.1"/>
    <property type="molecule type" value="Genomic_DNA"/>
</dbReference>
<dbReference type="InterPro" id="IPR007941">
    <property type="entry name" value="DUF726"/>
</dbReference>
<comment type="subcellular location">
    <subcellularLocation>
        <location evidence="1">Membrane</location>
        <topology evidence="1">Multi-pass membrane protein</topology>
    </subcellularLocation>
</comment>
<dbReference type="OrthoDB" id="277931at2759"/>
<dbReference type="AlphaFoldDB" id="A0A2C5YCX3"/>
<feature type="compositionally biased region" description="Gly residues" evidence="5">
    <location>
        <begin position="172"/>
        <end position="187"/>
    </location>
</feature>
<evidence type="ECO:0000256" key="3">
    <source>
        <dbReference type="ARBA" id="ARBA00022989"/>
    </source>
</evidence>
<dbReference type="PANTHER" id="PTHR17920:SF22">
    <property type="entry name" value="DUF726 DOMAIN PROTEIN (AFU_ORTHOLOGUE AFUA_2G12860)"/>
    <property type="match status" value="1"/>
</dbReference>
<keyword evidence="7" id="KW-1185">Reference proteome</keyword>
<reference evidence="6 7" key="1">
    <citation type="submission" date="2017-06" db="EMBL/GenBank/DDBJ databases">
        <title>Ant-infecting Ophiocordyceps genomes reveal a high diversity of potential behavioral manipulation genes and a possible major role for enterotoxins.</title>
        <authorList>
            <person name="De Bekker C."/>
            <person name="Evans H.C."/>
            <person name="Brachmann A."/>
            <person name="Hughes D.P."/>
        </authorList>
    </citation>
    <scope>NUCLEOTIDE SEQUENCE [LARGE SCALE GENOMIC DNA]</scope>
    <source>
        <strain evidence="6 7">Map64</strain>
    </source>
</reference>
<feature type="compositionally biased region" description="Basic residues" evidence="5">
    <location>
        <begin position="677"/>
        <end position="691"/>
    </location>
</feature>
<keyword evidence="3" id="KW-1133">Transmembrane helix</keyword>
<evidence type="ECO:0000256" key="5">
    <source>
        <dbReference type="SAM" id="MobiDB-lite"/>
    </source>
</evidence>
<gene>
    <name evidence="6" type="ORF">CDD81_3253</name>
</gene>
<feature type="region of interest" description="Disordered" evidence="5">
    <location>
        <begin position="667"/>
        <end position="699"/>
    </location>
</feature>
<dbReference type="Pfam" id="PF05277">
    <property type="entry name" value="DUF726"/>
    <property type="match status" value="1"/>
</dbReference>
<evidence type="ECO:0000313" key="7">
    <source>
        <dbReference type="Proteomes" id="UP000226192"/>
    </source>
</evidence>
<feature type="region of interest" description="Disordered" evidence="5">
    <location>
        <begin position="81"/>
        <end position="103"/>
    </location>
</feature>
<protein>
    <recommendedName>
        <fullName evidence="8">DUF726 domain-containing protein</fullName>
    </recommendedName>
</protein>
<evidence type="ECO:0000256" key="2">
    <source>
        <dbReference type="ARBA" id="ARBA00022692"/>
    </source>
</evidence>
<dbReference type="PANTHER" id="PTHR17920">
    <property type="entry name" value="TRANSMEMBRANE AND COILED-COIL DOMAIN-CONTAINING PROTEIN 4 TMCO4"/>
    <property type="match status" value="1"/>
</dbReference>
<keyword evidence="4" id="KW-0472">Membrane</keyword>
<proteinExistence type="predicted"/>
<evidence type="ECO:0000313" key="6">
    <source>
        <dbReference type="EMBL" id="PHH65122.1"/>
    </source>
</evidence>
<feature type="region of interest" description="Disordered" evidence="5">
    <location>
        <begin position="161"/>
        <end position="188"/>
    </location>
</feature>
<dbReference type="GO" id="GO:0016020">
    <property type="term" value="C:membrane"/>
    <property type="evidence" value="ECO:0007669"/>
    <property type="project" value="UniProtKB-SubCell"/>
</dbReference>
<sequence>MGRGGRGGHQTSLGRPVDLTGLISLAERNDLTTLVGAITDKMHNDIGAIFDSPPVTPVWSDHDHHHWLSLALFHRRHGDHKENTPPLVSSPLPKPKPKFVGDGSKVYSKAHGIVEKEETQAMTPQLCELKKEALTFFRKWQNAIIQRTRDIIVTDASSTSTAQANNTRGRGGRGFRGGPRGRGGRGGVAASSRAALTLAIGPPRVPSTYLDREFAHKFPPIPNTLWTLHMDKRKLLLHIVMLLVLSLQDFNANARIFLLNLASSMNLSMSIFQTDERRIAQGLAKAAIEFAPDPEVGLKPEEIIKGPRRWKVGFAGSGMNTNIIACLKSAGIGTINSGLGLSTTALAGLLGPMAEHGQLIGNLFGMSSMRPTSKMLETSTKEIQDFAFVRLHDDAHSEYRAPKEAPAADRRLRLVIALNGSISSDGDLYKPWRYLGRQAETYAMRWEVPALTNLGSALETATRSLAWEHARKEIMSRSIFSTLIDSSWPVALLKVSKVIDNPWGLGMVRAEKAGAVLADAIVRHKFQGERSVSLVGYGLAARAIYTCLMVLAERRQFGLIDSVVIMGAPAPSESRVWLTLKSVVSGRLVNVYSEHDYMLAFLFRTSNLHYGIAGLQEIQGAQGVENYRVKELPQGHLDYQKLTGRIFKDIGWEDLDVEAVKADQVHVVPERSQRKPSGAKRGRGWGSRGRRGGSQSVRA</sequence>
<keyword evidence="2" id="KW-0812">Transmembrane</keyword>
<evidence type="ECO:0008006" key="8">
    <source>
        <dbReference type="Google" id="ProtNLM"/>
    </source>
</evidence>
<dbReference type="Proteomes" id="UP000226192">
    <property type="component" value="Unassembled WGS sequence"/>
</dbReference>
<comment type="caution">
    <text evidence="6">The sequence shown here is derived from an EMBL/GenBank/DDBJ whole genome shotgun (WGS) entry which is preliminary data.</text>
</comment>
<name>A0A2C5YCX3_9HYPO</name>
<organism evidence="6 7">
    <name type="scientific">Ophiocordyceps australis</name>
    <dbReference type="NCBI Taxonomy" id="1399860"/>
    <lineage>
        <taxon>Eukaryota</taxon>
        <taxon>Fungi</taxon>
        <taxon>Dikarya</taxon>
        <taxon>Ascomycota</taxon>
        <taxon>Pezizomycotina</taxon>
        <taxon>Sordariomycetes</taxon>
        <taxon>Hypocreomycetidae</taxon>
        <taxon>Hypocreales</taxon>
        <taxon>Ophiocordycipitaceae</taxon>
        <taxon>Ophiocordyceps</taxon>
    </lineage>
</organism>
<evidence type="ECO:0000256" key="1">
    <source>
        <dbReference type="ARBA" id="ARBA00004141"/>
    </source>
</evidence>
<evidence type="ECO:0000256" key="4">
    <source>
        <dbReference type="ARBA" id="ARBA00023136"/>
    </source>
</evidence>
<accession>A0A2C5YCX3</accession>